<dbReference type="InterPro" id="IPR013579">
    <property type="entry name" value="FAST_2"/>
</dbReference>
<sequence>MMRWSRMPRHFMSVVRMQSSSITTTKLVRLDESKVNNNIVAAAFESLKEIDNVKSKKSSFYIINNKIDNATTVEEILAISEIGLVSKQHALKAVSTLAEWASSGRIKLSEFETDIRFLKLCRMLGKENTKEKEYLFSDLSTVLGITGDDEAAKLISSISLPQMVKVLSTIGAKKKRSTTLLRSLAFNIGRCSEKMDIKQCADVLYALAVLNFPDEVLLEKVNADIRSNMSTTDRLSVIGSIITSIGILRYRDPDLLESLSTWLEKHIHECKQHILISYLLTLAYVNYKPNNMDNIIQVFKSTKQYQDVGNLNTWLDVIWSLVVLEKADNEHLASVLSPDFISNLMKLKGNRVVSIKLLNINGYAKTKLDYKGPLLDLNSEYFKFELARSKDKQVLMTTLIDSLSIMFPSENFVKTDVKTDLGFIIDAECAVDSKLNPIPLDSSKMKNPETHLIAFMLTGFHDTCRGCHNEPNGISALNTRLVRSLGYKVLAVPYTELSSRDTLVNSVQYLKETLKNLLSEP</sequence>
<organism evidence="2">
    <name type="scientific">Schizaphis graminum</name>
    <name type="common">Green bug aphid</name>
    <dbReference type="NCBI Taxonomy" id="13262"/>
    <lineage>
        <taxon>Eukaryota</taxon>
        <taxon>Metazoa</taxon>
        <taxon>Ecdysozoa</taxon>
        <taxon>Arthropoda</taxon>
        <taxon>Hexapoda</taxon>
        <taxon>Insecta</taxon>
        <taxon>Pterygota</taxon>
        <taxon>Neoptera</taxon>
        <taxon>Paraneoptera</taxon>
        <taxon>Hemiptera</taxon>
        <taxon>Sternorrhyncha</taxon>
        <taxon>Aphidomorpha</taxon>
        <taxon>Aphidoidea</taxon>
        <taxon>Aphididae</taxon>
        <taxon>Aphidini</taxon>
        <taxon>Schizaphis</taxon>
    </lineage>
</organism>
<dbReference type="Pfam" id="PF06743">
    <property type="entry name" value="FAST_1"/>
    <property type="match status" value="1"/>
</dbReference>
<dbReference type="AlphaFoldDB" id="A0A2S2NBI1"/>
<dbReference type="InterPro" id="IPR013584">
    <property type="entry name" value="RAP"/>
</dbReference>
<evidence type="ECO:0000313" key="2">
    <source>
        <dbReference type="EMBL" id="MBY14136.1"/>
    </source>
</evidence>
<name>A0A2S2NBI1_SCHGA</name>
<dbReference type="SMART" id="SM00952">
    <property type="entry name" value="RAP"/>
    <property type="match status" value="1"/>
</dbReference>
<dbReference type="InterPro" id="IPR010622">
    <property type="entry name" value="FAST_Leu-rich"/>
</dbReference>
<evidence type="ECO:0000259" key="1">
    <source>
        <dbReference type="SMART" id="SM00952"/>
    </source>
</evidence>
<dbReference type="GO" id="GO:0044528">
    <property type="term" value="P:regulation of mitochondrial mRNA stability"/>
    <property type="evidence" value="ECO:0007669"/>
    <property type="project" value="InterPro"/>
</dbReference>
<reference evidence="2" key="1">
    <citation type="submission" date="2018-04" db="EMBL/GenBank/DDBJ databases">
        <title>Transcriptome of Schizaphis graminum biotype I.</title>
        <authorList>
            <person name="Scully E.D."/>
            <person name="Geib S.M."/>
            <person name="Palmer N.A."/>
            <person name="Koch K."/>
            <person name="Bradshaw J."/>
            <person name="Heng-Moss T."/>
            <person name="Sarath G."/>
        </authorList>
    </citation>
    <scope>NUCLEOTIDE SEQUENCE</scope>
</reference>
<dbReference type="EMBL" id="GGMR01001517">
    <property type="protein sequence ID" value="MBY14136.1"/>
    <property type="molecule type" value="Transcribed_RNA"/>
</dbReference>
<protein>
    <submittedName>
        <fullName evidence="2">Protein TBRG4</fullName>
    </submittedName>
</protein>
<feature type="domain" description="RAP" evidence="1">
    <location>
        <begin position="455"/>
        <end position="513"/>
    </location>
</feature>
<gene>
    <name evidence="2" type="primary">tbrg4</name>
    <name evidence="2" type="ORF">g.10738</name>
</gene>
<accession>A0A2S2NBI1</accession>
<proteinExistence type="predicted"/>
<dbReference type="Pfam" id="PF08368">
    <property type="entry name" value="FAST_2"/>
    <property type="match status" value="1"/>
</dbReference>